<dbReference type="GO" id="GO:0005829">
    <property type="term" value="C:cytosol"/>
    <property type="evidence" value="ECO:0007669"/>
    <property type="project" value="TreeGrafter"/>
</dbReference>
<comment type="catalytic activity">
    <reaction evidence="12 13">
        <text>tRNA(Cys) + L-cysteine + ATP = L-cysteinyl-tRNA(Cys) + AMP + diphosphate</text>
        <dbReference type="Rhea" id="RHEA:17773"/>
        <dbReference type="Rhea" id="RHEA-COMP:9661"/>
        <dbReference type="Rhea" id="RHEA-COMP:9679"/>
        <dbReference type="ChEBI" id="CHEBI:30616"/>
        <dbReference type="ChEBI" id="CHEBI:33019"/>
        <dbReference type="ChEBI" id="CHEBI:35235"/>
        <dbReference type="ChEBI" id="CHEBI:78442"/>
        <dbReference type="ChEBI" id="CHEBI:78517"/>
        <dbReference type="ChEBI" id="CHEBI:456215"/>
        <dbReference type="EC" id="6.1.1.16"/>
    </reaction>
</comment>
<keyword evidence="9 13" id="KW-0067">ATP-binding</keyword>
<keyword evidence="10 13" id="KW-0648">Protein biosynthesis</keyword>
<protein>
    <recommendedName>
        <fullName evidence="13">Cysteine--tRNA ligase</fullName>
        <ecNumber evidence="13">6.1.1.16</ecNumber>
    </recommendedName>
    <alternativeName>
        <fullName evidence="13">Cysteinyl-tRNA synthetase</fullName>
        <shortName evidence="13">CysRS</shortName>
    </alternativeName>
</protein>
<keyword evidence="8 13" id="KW-0862">Zinc</keyword>
<reference evidence="16 17" key="1">
    <citation type="journal article" date="2016" name="Nat. Commun.">
        <title>Thousands of microbial genomes shed light on interconnected biogeochemical processes in an aquifer system.</title>
        <authorList>
            <person name="Anantharaman K."/>
            <person name="Brown C.T."/>
            <person name="Hug L.A."/>
            <person name="Sharon I."/>
            <person name="Castelle C.J."/>
            <person name="Probst A.J."/>
            <person name="Thomas B.C."/>
            <person name="Singh A."/>
            <person name="Wilkins M.J."/>
            <person name="Karaoz U."/>
            <person name="Brodie E.L."/>
            <person name="Williams K.H."/>
            <person name="Hubbard S.S."/>
            <person name="Banfield J.F."/>
        </authorList>
    </citation>
    <scope>NUCLEOTIDE SEQUENCE [LARGE SCALE GENOMIC DNA]</scope>
</reference>
<feature type="short sequence motif" description="'KMSKS' region" evidence="13">
    <location>
        <begin position="264"/>
        <end position="268"/>
    </location>
</feature>
<dbReference type="AlphaFoldDB" id="A0A1F5G2L6"/>
<dbReference type="InterPro" id="IPR024909">
    <property type="entry name" value="Cys-tRNA/MSH_ligase"/>
</dbReference>
<dbReference type="InterPro" id="IPR056411">
    <property type="entry name" value="CysS_C"/>
</dbReference>
<dbReference type="FunFam" id="3.40.50.620:FF:000130">
    <property type="entry name" value="Cysteine--tRNA ligase"/>
    <property type="match status" value="1"/>
</dbReference>
<dbReference type="GO" id="GO:0006423">
    <property type="term" value="P:cysteinyl-tRNA aminoacylation"/>
    <property type="evidence" value="ECO:0007669"/>
    <property type="project" value="UniProtKB-UniRule"/>
</dbReference>
<evidence type="ECO:0000256" key="1">
    <source>
        <dbReference type="ARBA" id="ARBA00004496"/>
    </source>
</evidence>
<comment type="subcellular location">
    <subcellularLocation>
        <location evidence="1 13">Cytoplasm</location>
    </subcellularLocation>
</comment>
<dbReference type="EMBL" id="MFAV01000036">
    <property type="protein sequence ID" value="OGD86044.1"/>
    <property type="molecule type" value="Genomic_DNA"/>
</dbReference>
<dbReference type="InterPro" id="IPR032678">
    <property type="entry name" value="tRNA-synt_1_cat_dom"/>
</dbReference>
<dbReference type="GO" id="GO:0004817">
    <property type="term" value="F:cysteine-tRNA ligase activity"/>
    <property type="evidence" value="ECO:0007669"/>
    <property type="project" value="UniProtKB-UniRule"/>
</dbReference>
<organism evidence="16 17">
    <name type="scientific">Candidatus Curtissbacteria bacterium RBG_16_39_7</name>
    <dbReference type="NCBI Taxonomy" id="1797707"/>
    <lineage>
        <taxon>Bacteria</taxon>
        <taxon>Candidatus Curtissiibacteriota</taxon>
    </lineage>
</organism>
<keyword evidence="4 13" id="KW-0963">Cytoplasm</keyword>
<dbReference type="Proteomes" id="UP000176628">
    <property type="component" value="Unassembled WGS sequence"/>
</dbReference>
<comment type="caution">
    <text evidence="16">The sequence shown here is derived from an EMBL/GenBank/DDBJ whole genome shotgun (WGS) entry which is preliminary data.</text>
</comment>
<dbReference type="GO" id="GO:0005524">
    <property type="term" value="F:ATP binding"/>
    <property type="evidence" value="ECO:0007669"/>
    <property type="project" value="UniProtKB-UniRule"/>
</dbReference>
<dbReference type="InterPro" id="IPR015803">
    <property type="entry name" value="Cys-tRNA-ligase"/>
</dbReference>
<dbReference type="Pfam" id="PF01406">
    <property type="entry name" value="tRNA-synt_1e"/>
    <property type="match status" value="1"/>
</dbReference>
<dbReference type="SUPFAM" id="SSF52374">
    <property type="entry name" value="Nucleotidylyl transferase"/>
    <property type="match status" value="1"/>
</dbReference>
<dbReference type="InterPro" id="IPR009080">
    <property type="entry name" value="tRNAsynth_Ia_anticodon-bd"/>
</dbReference>
<feature type="binding site" evidence="13">
    <location>
        <position position="236"/>
    </location>
    <ligand>
        <name>Zn(2+)</name>
        <dbReference type="ChEBI" id="CHEBI:29105"/>
    </ligand>
</feature>
<comment type="cofactor">
    <cofactor evidence="13">
        <name>Zn(2+)</name>
        <dbReference type="ChEBI" id="CHEBI:29105"/>
    </cofactor>
    <text evidence="13">Binds 1 zinc ion per subunit.</text>
</comment>
<evidence type="ECO:0000259" key="14">
    <source>
        <dbReference type="Pfam" id="PF01406"/>
    </source>
</evidence>
<dbReference type="EC" id="6.1.1.16" evidence="13"/>
<dbReference type="SUPFAM" id="SSF47323">
    <property type="entry name" value="Anticodon-binding domain of a subclass of class I aminoacyl-tRNA synthetases"/>
    <property type="match status" value="1"/>
</dbReference>
<keyword evidence="5 13" id="KW-0436">Ligase</keyword>
<evidence type="ECO:0000256" key="8">
    <source>
        <dbReference type="ARBA" id="ARBA00022833"/>
    </source>
</evidence>
<feature type="binding site" evidence="13">
    <location>
        <position position="26"/>
    </location>
    <ligand>
        <name>Zn(2+)</name>
        <dbReference type="ChEBI" id="CHEBI:29105"/>
    </ligand>
</feature>
<evidence type="ECO:0000313" key="17">
    <source>
        <dbReference type="Proteomes" id="UP000176628"/>
    </source>
</evidence>
<evidence type="ECO:0000256" key="12">
    <source>
        <dbReference type="ARBA" id="ARBA00047398"/>
    </source>
</evidence>
<feature type="short sequence motif" description="'HIGH' region" evidence="13">
    <location>
        <begin position="28"/>
        <end position="38"/>
    </location>
</feature>
<evidence type="ECO:0000256" key="4">
    <source>
        <dbReference type="ARBA" id="ARBA00022490"/>
    </source>
</evidence>
<dbReference type="Gene3D" id="3.40.50.620">
    <property type="entry name" value="HUPs"/>
    <property type="match status" value="1"/>
</dbReference>
<dbReference type="Pfam" id="PF23493">
    <property type="entry name" value="CysS_C"/>
    <property type="match status" value="1"/>
</dbReference>
<keyword evidence="7 13" id="KW-0547">Nucleotide-binding</keyword>
<dbReference type="CDD" id="cd00672">
    <property type="entry name" value="CysRS_core"/>
    <property type="match status" value="1"/>
</dbReference>
<proteinExistence type="inferred from homology"/>
<evidence type="ECO:0000256" key="7">
    <source>
        <dbReference type="ARBA" id="ARBA00022741"/>
    </source>
</evidence>
<dbReference type="PANTHER" id="PTHR10890:SF3">
    <property type="entry name" value="CYSTEINE--TRNA LIGASE, CYTOPLASMIC"/>
    <property type="match status" value="1"/>
</dbReference>
<keyword evidence="11 13" id="KW-0030">Aminoacyl-tRNA synthetase</keyword>
<dbReference type="PRINTS" id="PR00983">
    <property type="entry name" value="TRNASYNTHCYS"/>
</dbReference>
<feature type="binding site" evidence="13">
    <location>
        <position position="267"/>
    </location>
    <ligand>
        <name>ATP</name>
        <dbReference type="ChEBI" id="CHEBI:30616"/>
    </ligand>
</feature>
<evidence type="ECO:0000256" key="3">
    <source>
        <dbReference type="ARBA" id="ARBA00011245"/>
    </source>
</evidence>
<evidence type="ECO:0000256" key="9">
    <source>
        <dbReference type="ARBA" id="ARBA00022840"/>
    </source>
</evidence>
<evidence type="ECO:0000256" key="11">
    <source>
        <dbReference type="ARBA" id="ARBA00023146"/>
    </source>
</evidence>
<keyword evidence="6 13" id="KW-0479">Metal-binding</keyword>
<comment type="similarity">
    <text evidence="2 13">Belongs to the class-I aminoacyl-tRNA synthetase family.</text>
</comment>
<evidence type="ECO:0000256" key="5">
    <source>
        <dbReference type="ARBA" id="ARBA00022598"/>
    </source>
</evidence>
<sequence length="442" mass="50875">MRLYNFSSRKIEKFKLISKTVGLYTCGPTVYDFVHIGNLRTYIFEDILRRVLEVNGYKVKHVENITDVDDKIIKGMREKGIGISEFTKPYEEHFFEDLEKLNIKKARFYPKATQHIKEMTNLIGRLMEKGLAYKTEDGIYFDISKFPNYGKLSNLEKRELRQGARVEADEYEKENPADFALWKFKKPDEPYWPSTWGDGRPGWHIECSAMAMKYLGETIDIHCGAVDLLFPHHENEIAQSDGATGKKFVNYWLEGEHLLLSGQKMAKSLGNIVTLEILESKGFDPLAFRYLILTAHYRTKLNFTWDSLKSATNALNNLKFEVANMKGEGRIDQALTKKFVESVNDDLDVPQALAILWETVRSDLDGGIKRETILKFDQVLGLGLDEIKTAELPKGARELIAKREKFRAKGNFEEADKIRNQLKEVGVEIEDAEKGPIWKIRT</sequence>
<feature type="binding site" evidence="13">
    <location>
        <position position="207"/>
    </location>
    <ligand>
        <name>Zn(2+)</name>
        <dbReference type="ChEBI" id="CHEBI:29105"/>
    </ligand>
</feature>
<feature type="domain" description="tRNA synthetases class I catalytic" evidence="14">
    <location>
        <begin position="18"/>
        <end position="312"/>
    </location>
</feature>
<evidence type="ECO:0000256" key="2">
    <source>
        <dbReference type="ARBA" id="ARBA00005594"/>
    </source>
</evidence>
<gene>
    <name evidence="13" type="primary">cysS</name>
    <name evidence="16" type="ORF">A2Z23_01135</name>
</gene>
<dbReference type="NCBIfam" id="TIGR00435">
    <property type="entry name" value="cysS"/>
    <property type="match status" value="1"/>
</dbReference>
<name>A0A1F5G2L6_9BACT</name>
<dbReference type="InterPro" id="IPR014729">
    <property type="entry name" value="Rossmann-like_a/b/a_fold"/>
</dbReference>
<dbReference type="PANTHER" id="PTHR10890">
    <property type="entry name" value="CYSTEINYL-TRNA SYNTHETASE"/>
    <property type="match status" value="1"/>
</dbReference>
<dbReference type="Gene3D" id="1.20.120.640">
    <property type="entry name" value="Anticodon-binding domain of a subclass of class I aminoacyl-tRNA synthetases"/>
    <property type="match status" value="1"/>
</dbReference>
<comment type="subunit">
    <text evidence="3 13">Monomer.</text>
</comment>
<evidence type="ECO:0000313" key="16">
    <source>
        <dbReference type="EMBL" id="OGD86044.1"/>
    </source>
</evidence>
<evidence type="ECO:0000256" key="6">
    <source>
        <dbReference type="ARBA" id="ARBA00022723"/>
    </source>
</evidence>
<feature type="binding site" evidence="13">
    <location>
        <position position="232"/>
    </location>
    <ligand>
        <name>Zn(2+)</name>
        <dbReference type="ChEBI" id="CHEBI:29105"/>
    </ligand>
</feature>
<evidence type="ECO:0000256" key="10">
    <source>
        <dbReference type="ARBA" id="ARBA00022917"/>
    </source>
</evidence>
<dbReference type="GO" id="GO:0008270">
    <property type="term" value="F:zinc ion binding"/>
    <property type="evidence" value="ECO:0007669"/>
    <property type="project" value="UniProtKB-UniRule"/>
</dbReference>
<evidence type="ECO:0000256" key="13">
    <source>
        <dbReference type="HAMAP-Rule" id="MF_00041"/>
    </source>
</evidence>
<dbReference type="HAMAP" id="MF_00041">
    <property type="entry name" value="Cys_tRNA_synth"/>
    <property type="match status" value="1"/>
</dbReference>
<accession>A0A1F5G2L6</accession>
<feature type="domain" description="Cysteinyl-tRNA ligase anticodon binding" evidence="15">
    <location>
        <begin position="390"/>
        <end position="435"/>
    </location>
</feature>
<evidence type="ECO:0000259" key="15">
    <source>
        <dbReference type="Pfam" id="PF23493"/>
    </source>
</evidence>